<comment type="caution">
    <text evidence="2">The sequence shown here is derived from an EMBL/GenBank/DDBJ whole genome shotgun (WGS) entry which is preliminary data.</text>
</comment>
<keyword evidence="3" id="KW-1185">Reference proteome</keyword>
<evidence type="ECO:0000313" key="2">
    <source>
        <dbReference type="EMBL" id="GGB46828.1"/>
    </source>
</evidence>
<reference evidence="2" key="1">
    <citation type="journal article" date="2014" name="Int. J. Syst. Evol. Microbiol.">
        <title>Complete genome sequence of Corynebacterium casei LMG S-19264T (=DSM 44701T), isolated from a smear-ripened cheese.</title>
        <authorList>
            <consortium name="US DOE Joint Genome Institute (JGI-PGF)"/>
            <person name="Walter F."/>
            <person name="Albersmeier A."/>
            <person name="Kalinowski J."/>
            <person name="Ruckert C."/>
        </authorList>
    </citation>
    <scope>NUCLEOTIDE SEQUENCE</scope>
    <source>
        <strain evidence="2">CGMCC 1.12426</strain>
    </source>
</reference>
<dbReference type="RefSeq" id="WP_206668329.1">
    <property type="nucleotide sequence ID" value="NZ_BMFA01000005.1"/>
</dbReference>
<sequence>MIAAHENYATLQTDRLVMRAPDERDIPAWFMRATDRESAYLAGDPIPASISEGKLWLTKTLDKAATGVRLLWSIDVRHGPSSIGTVGLSLNDPGISFVIGRAFWGHGYATEAAREVLRFAFSVRGFSEVGSEFVVGNGGSRRVHAKLGFQHVESFIDESDGADCERQVLYRRVFDKQP</sequence>
<organism evidence="2 3">
    <name type="scientific">Roseibium aquae</name>
    <dbReference type="NCBI Taxonomy" id="1323746"/>
    <lineage>
        <taxon>Bacteria</taxon>
        <taxon>Pseudomonadati</taxon>
        <taxon>Pseudomonadota</taxon>
        <taxon>Alphaproteobacteria</taxon>
        <taxon>Hyphomicrobiales</taxon>
        <taxon>Stappiaceae</taxon>
        <taxon>Roseibium</taxon>
    </lineage>
</organism>
<feature type="domain" description="N-acetyltransferase" evidence="1">
    <location>
        <begin position="16"/>
        <end position="175"/>
    </location>
</feature>
<name>A0A916X127_9HYPH</name>
<evidence type="ECO:0000313" key="3">
    <source>
        <dbReference type="Proteomes" id="UP000605148"/>
    </source>
</evidence>
<dbReference type="InterPro" id="IPR000182">
    <property type="entry name" value="GNAT_dom"/>
</dbReference>
<dbReference type="GO" id="GO:0016747">
    <property type="term" value="F:acyltransferase activity, transferring groups other than amino-acyl groups"/>
    <property type="evidence" value="ECO:0007669"/>
    <property type="project" value="InterPro"/>
</dbReference>
<proteinExistence type="predicted"/>
<dbReference type="InterPro" id="IPR016181">
    <property type="entry name" value="Acyl_CoA_acyltransferase"/>
</dbReference>
<protein>
    <recommendedName>
        <fullName evidence="1">N-acetyltransferase domain-containing protein</fullName>
    </recommendedName>
</protein>
<gene>
    <name evidence="2" type="ORF">GCM10011316_18670</name>
</gene>
<dbReference type="PANTHER" id="PTHR43792:SF1">
    <property type="entry name" value="N-ACETYLTRANSFERASE DOMAIN-CONTAINING PROTEIN"/>
    <property type="match status" value="1"/>
</dbReference>
<dbReference type="Pfam" id="PF13302">
    <property type="entry name" value="Acetyltransf_3"/>
    <property type="match status" value="1"/>
</dbReference>
<dbReference type="EMBL" id="BMFA01000005">
    <property type="protein sequence ID" value="GGB46828.1"/>
    <property type="molecule type" value="Genomic_DNA"/>
</dbReference>
<dbReference type="PANTHER" id="PTHR43792">
    <property type="entry name" value="GNAT FAMILY, PUTATIVE (AFU_ORTHOLOGUE AFUA_3G00765)-RELATED-RELATED"/>
    <property type="match status" value="1"/>
</dbReference>
<evidence type="ECO:0000259" key="1">
    <source>
        <dbReference type="PROSITE" id="PS51186"/>
    </source>
</evidence>
<dbReference type="InterPro" id="IPR051531">
    <property type="entry name" value="N-acetyltransferase"/>
</dbReference>
<accession>A0A916X127</accession>
<dbReference type="AlphaFoldDB" id="A0A916X127"/>
<dbReference type="PROSITE" id="PS51186">
    <property type="entry name" value="GNAT"/>
    <property type="match status" value="1"/>
</dbReference>
<dbReference type="Proteomes" id="UP000605148">
    <property type="component" value="Unassembled WGS sequence"/>
</dbReference>
<dbReference type="Gene3D" id="3.40.630.30">
    <property type="match status" value="1"/>
</dbReference>
<reference evidence="2" key="2">
    <citation type="submission" date="2020-09" db="EMBL/GenBank/DDBJ databases">
        <authorList>
            <person name="Sun Q."/>
            <person name="Zhou Y."/>
        </authorList>
    </citation>
    <scope>NUCLEOTIDE SEQUENCE</scope>
    <source>
        <strain evidence="2">CGMCC 1.12426</strain>
    </source>
</reference>
<dbReference type="SUPFAM" id="SSF55729">
    <property type="entry name" value="Acyl-CoA N-acyltransferases (Nat)"/>
    <property type="match status" value="1"/>
</dbReference>